<reference evidence="1 2" key="1">
    <citation type="submission" date="2024-02" db="EMBL/GenBank/DDBJ databases">
        <authorList>
            <person name="Chen Y."/>
            <person name="Shah S."/>
            <person name="Dougan E. K."/>
            <person name="Thang M."/>
            <person name="Chan C."/>
        </authorList>
    </citation>
    <scope>NUCLEOTIDE SEQUENCE [LARGE SCALE GENOMIC DNA]</scope>
</reference>
<evidence type="ECO:0000313" key="2">
    <source>
        <dbReference type="Proteomes" id="UP001642484"/>
    </source>
</evidence>
<proteinExistence type="predicted"/>
<dbReference type="Proteomes" id="UP001642484">
    <property type="component" value="Unassembled WGS sequence"/>
</dbReference>
<protein>
    <submittedName>
        <fullName evidence="1">Uncharacterized protein</fullName>
    </submittedName>
</protein>
<keyword evidence="2" id="KW-1185">Reference proteome</keyword>
<accession>A0ABP0MGK3</accession>
<evidence type="ECO:0000313" key="1">
    <source>
        <dbReference type="EMBL" id="CAK9049280.1"/>
    </source>
</evidence>
<dbReference type="EMBL" id="CAXAMN010016880">
    <property type="protein sequence ID" value="CAK9049280.1"/>
    <property type="molecule type" value="Genomic_DNA"/>
</dbReference>
<name>A0ABP0MGK3_9DINO</name>
<gene>
    <name evidence="1" type="ORF">CCMP2556_LOCUS25246</name>
</gene>
<comment type="caution">
    <text evidence="1">The sequence shown here is derived from an EMBL/GenBank/DDBJ whole genome shotgun (WGS) entry which is preliminary data.</text>
</comment>
<organism evidence="1 2">
    <name type="scientific">Durusdinium trenchii</name>
    <dbReference type="NCBI Taxonomy" id="1381693"/>
    <lineage>
        <taxon>Eukaryota</taxon>
        <taxon>Sar</taxon>
        <taxon>Alveolata</taxon>
        <taxon>Dinophyceae</taxon>
        <taxon>Suessiales</taxon>
        <taxon>Symbiodiniaceae</taxon>
        <taxon>Durusdinium</taxon>
    </lineage>
</organism>
<sequence>MPMAHGFSSVLEPRVESLEFWRGLEAVMRYSRRNCYALKLGLSSPPSSPVRRRGSTEDSASPKEVMPGDGEDLVMPEVIVGASEEITRCVCVRHASSLGCKVTEAKNFGELRQALEVAQRQNWCHALLVFVCERRWEEMIQRLHLHVRPPVLVRCSLYSGLGVCHKKWLPSETRRSFASIVRDSSAWWDEACRLGTWDRAMASCKLSTEPTWLIY</sequence>